<evidence type="ECO:0000313" key="6">
    <source>
        <dbReference type="EMBL" id="MCF2564011.1"/>
    </source>
</evidence>
<dbReference type="Gene3D" id="3.30.565.10">
    <property type="entry name" value="Histidine kinase-like ATPase, C-terminal domain"/>
    <property type="match status" value="1"/>
</dbReference>
<gene>
    <name evidence="6" type="ORF">I6E12_07795</name>
</gene>
<dbReference type="InterPro" id="IPR015943">
    <property type="entry name" value="WD40/YVTN_repeat-like_dom_sf"/>
</dbReference>
<dbReference type="SUPFAM" id="SSF63829">
    <property type="entry name" value="Calcium-dependent phosphotriesterase"/>
    <property type="match status" value="1"/>
</dbReference>
<evidence type="ECO:0000256" key="3">
    <source>
        <dbReference type="ARBA" id="ARBA00022553"/>
    </source>
</evidence>
<name>A0ABS9CFZ0_9BACT</name>
<dbReference type="InterPro" id="IPR013783">
    <property type="entry name" value="Ig-like_fold"/>
</dbReference>
<dbReference type="Gene3D" id="2.60.40.10">
    <property type="entry name" value="Immunoglobulins"/>
    <property type="match status" value="1"/>
</dbReference>
<protein>
    <recommendedName>
        <fullName evidence="2">histidine kinase</fullName>
        <ecNumber evidence="2">2.7.13.3</ecNumber>
    </recommendedName>
</protein>
<dbReference type="PRINTS" id="PR00344">
    <property type="entry name" value="BCTRLSENSOR"/>
</dbReference>
<comment type="catalytic activity">
    <reaction evidence="1">
        <text>ATP + protein L-histidine = ADP + protein N-phospho-L-histidine.</text>
        <dbReference type="EC" id="2.7.13.3"/>
    </reaction>
</comment>
<dbReference type="SMART" id="SM00387">
    <property type="entry name" value="HATPase_c"/>
    <property type="match status" value="1"/>
</dbReference>
<dbReference type="InterPro" id="IPR036890">
    <property type="entry name" value="HATPase_C_sf"/>
</dbReference>
<comment type="caution">
    <text evidence="6">The sequence shown here is derived from an EMBL/GenBank/DDBJ whole genome shotgun (WGS) entry which is preliminary data.</text>
</comment>
<dbReference type="EMBL" id="JADYTN010000015">
    <property type="protein sequence ID" value="MCF2564011.1"/>
    <property type="molecule type" value="Genomic_DNA"/>
</dbReference>
<evidence type="ECO:0000313" key="7">
    <source>
        <dbReference type="Proteomes" id="UP001200470"/>
    </source>
</evidence>
<dbReference type="PROSITE" id="PS50109">
    <property type="entry name" value="HIS_KIN"/>
    <property type="match status" value="1"/>
</dbReference>
<keyword evidence="4" id="KW-1133">Transmembrane helix</keyword>
<evidence type="ECO:0000256" key="4">
    <source>
        <dbReference type="SAM" id="Phobius"/>
    </source>
</evidence>
<keyword evidence="4" id="KW-0472">Membrane</keyword>
<reference evidence="6 7" key="1">
    <citation type="submission" date="2020-12" db="EMBL/GenBank/DDBJ databases">
        <title>Whole genome sequences of gut porcine anaerobes.</title>
        <authorList>
            <person name="Kubasova T."/>
            <person name="Jahodarova E."/>
            <person name="Rychlik I."/>
        </authorList>
    </citation>
    <scope>NUCLEOTIDE SEQUENCE [LARGE SCALE GENOMIC DNA]</scope>
    <source>
        <strain evidence="6 7">An925</strain>
    </source>
</reference>
<evidence type="ECO:0000256" key="2">
    <source>
        <dbReference type="ARBA" id="ARBA00012438"/>
    </source>
</evidence>
<dbReference type="SUPFAM" id="SSF55874">
    <property type="entry name" value="ATPase domain of HSP90 chaperone/DNA topoisomerase II/histidine kinase"/>
    <property type="match status" value="1"/>
</dbReference>
<evidence type="ECO:0000259" key="5">
    <source>
        <dbReference type="PROSITE" id="PS50109"/>
    </source>
</evidence>
<dbReference type="PANTHER" id="PTHR43547">
    <property type="entry name" value="TWO-COMPONENT HISTIDINE KINASE"/>
    <property type="match status" value="1"/>
</dbReference>
<dbReference type="InterPro" id="IPR011110">
    <property type="entry name" value="Reg_prop"/>
</dbReference>
<evidence type="ECO:0000256" key="1">
    <source>
        <dbReference type="ARBA" id="ARBA00000085"/>
    </source>
</evidence>
<dbReference type="Pfam" id="PF07494">
    <property type="entry name" value="Reg_prop"/>
    <property type="match status" value="3"/>
</dbReference>
<dbReference type="Pfam" id="PF02518">
    <property type="entry name" value="HATPase_c"/>
    <property type="match status" value="1"/>
</dbReference>
<dbReference type="InterPro" id="IPR005467">
    <property type="entry name" value="His_kinase_dom"/>
</dbReference>
<keyword evidence="3" id="KW-0597">Phosphoprotein</keyword>
<accession>A0ABS9CFZ0</accession>
<feature type="transmembrane region" description="Helical" evidence="4">
    <location>
        <begin position="792"/>
        <end position="809"/>
    </location>
</feature>
<keyword evidence="7" id="KW-1185">Reference proteome</keyword>
<dbReference type="Gene3D" id="2.130.10.10">
    <property type="entry name" value="YVTN repeat-like/Quinoprotein amine dehydrogenase"/>
    <property type="match status" value="2"/>
</dbReference>
<keyword evidence="4" id="KW-0812">Transmembrane</keyword>
<organism evidence="6 7">
    <name type="scientific">Xylanibacter brevis</name>
    <dbReference type="NCBI Taxonomy" id="83231"/>
    <lineage>
        <taxon>Bacteria</taxon>
        <taxon>Pseudomonadati</taxon>
        <taxon>Bacteroidota</taxon>
        <taxon>Bacteroidia</taxon>
        <taxon>Bacteroidales</taxon>
        <taxon>Prevotellaceae</taxon>
        <taxon>Xylanibacter</taxon>
    </lineage>
</organism>
<dbReference type="PANTHER" id="PTHR43547:SF2">
    <property type="entry name" value="HYBRID SIGNAL TRANSDUCTION HISTIDINE KINASE C"/>
    <property type="match status" value="1"/>
</dbReference>
<sequence>MRRMIMLLTLMVSFVLTVGAAIDDIKFSRLDTRDGLSNSQILCVKRDSKGFVWIGTPYGLNRYDGYRIKTFYSYAKDTTTLRNNYVDEIYEAYDGKLWLKQGMNYTIFDPVTESCDRHPERWLQQHGVAGGIERLYIDKHHHFWVKTYDTGFWHYNPYTKEAKQFNFGYGRQEFNSDFGVSSFAEIGKSLLVSSHNGEVFCFNREKNWISWKDAYIREKGFFNNQECKLRTDADGNLWMMTVVGCFVKSKGRWILSYKELAKRWGVELPDGLSIWDICSDSKKRVWIATDHTGLFLVDRQAHEVRQFLTQKNDGTSISENTLRILYRDQQGRIWIGTYMNGVNMFKEGLSNFRHLDLGNITTITSDKSFFWLGTNDAGIIRMDRKTGEQAVFDRNNSGIATNTMVSSLVSRDGTVWFGTYEGGLIRFRGGAITNFRSSGKPGELANNNIWSICEDRQGNIWIGTLGNGIQRLTRAGRFDTPITSHNSILVSDYISTVNLTKKNWLMVSHSNFYSIVNPVSGKIINRNIIDNKEGIGITESSICTMEDSRGLAWQGSSSGATIWDTKTNAVYLIDMRSGLIGSTVNAMVEDNNHTVWLVTDHGVSNVIPQQKDGRWNFIIRTFNSNDGLQNGPFNQRAICKTADGLILVGGQEGLDVINPKLMREEKYKEYPVFSGLKLFEQDVKVGEKIDGRIILRKALNICRAVRLKYNDQFTIQLGSSNGEIHHRSRFLYRLDGVNNDWIRTEEVNPNITYMSLPSGSYTLRVRMLNDDGTIGSEEATLTIIIQPPFWRSWWMIMMLLLVAAFGIWWRRKNYMRRQAKRQAAIALRLEMEKRQWMAEMKASMAAEQPATGDAVVEEPVRHLMMHTEYADLVAVIKKQCAEYVKGNKGVKISNVMLIDELFMEFDVVLIKRMLNILFTNSQKFAAKNCHISVGLIRKDNGNVQIQVADNGIGVADEYKPHMFDHTAGVDELELALVKDIIVAHGGTIEVKDNPGGGTIMVIDLPAKGMVEEAEIMDDDHADDEIK</sequence>
<proteinExistence type="predicted"/>
<dbReference type="EC" id="2.7.13.3" evidence="2"/>
<dbReference type="RefSeq" id="WP_301638173.1">
    <property type="nucleotide sequence ID" value="NZ_JADYTN010000015.1"/>
</dbReference>
<dbReference type="InterPro" id="IPR011123">
    <property type="entry name" value="Y_Y_Y"/>
</dbReference>
<dbReference type="InterPro" id="IPR004358">
    <property type="entry name" value="Sig_transdc_His_kin-like_C"/>
</dbReference>
<feature type="domain" description="Histidine kinase" evidence="5">
    <location>
        <begin position="887"/>
        <end position="1008"/>
    </location>
</feature>
<dbReference type="InterPro" id="IPR003594">
    <property type="entry name" value="HATPase_dom"/>
</dbReference>
<dbReference type="Pfam" id="PF07495">
    <property type="entry name" value="Y_Y_Y"/>
    <property type="match status" value="1"/>
</dbReference>
<dbReference type="Proteomes" id="UP001200470">
    <property type="component" value="Unassembled WGS sequence"/>
</dbReference>